<keyword evidence="1" id="KW-0175">Coiled coil</keyword>
<dbReference type="OrthoDB" id="4138121at2759"/>
<gene>
    <name evidence="2" type="ORF">FBEOM_10502</name>
</gene>
<dbReference type="EMBL" id="PVQB02000542">
    <property type="protein sequence ID" value="KAF4335665.1"/>
    <property type="molecule type" value="Genomic_DNA"/>
</dbReference>
<reference evidence="2" key="1">
    <citation type="journal article" date="2017" name="Mycologia">
        <title>Fusarium algeriense, sp. nov., a novel toxigenic crown rot pathogen of durum wheat from Algeria is nested in the Fusarium burgessii species complex.</title>
        <authorList>
            <person name="Laraba I."/>
            <person name="Keddad A."/>
            <person name="Boureghda H."/>
            <person name="Abdallah N."/>
            <person name="Vaughan M.M."/>
            <person name="Proctor R.H."/>
            <person name="Busman M."/>
            <person name="O'Donnell K."/>
        </authorList>
    </citation>
    <scope>NUCLEOTIDE SEQUENCE</scope>
    <source>
        <strain evidence="2">NRRL 25174</strain>
    </source>
</reference>
<evidence type="ECO:0000256" key="1">
    <source>
        <dbReference type="SAM" id="Coils"/>
    </source>
</evidence>
<sequence>MNWETQQAPVSMIKALSQLNSDLRANLERDFTQFADRLVTENQQFLQAISNNLQEAIRKTVEGCLLNNITVVSPPQQIDKPTSYETLKPELLLESENSSCRAEIAQLTHRLEQADSEVLALKNQLKATESRADQLRNIIIPNDGKLVLDSEIQQLFLDVRAATQVACRLWSKTGTYQSAMTEDSRAFFKIMETLSPEIQQDKIHAHLFRIIQRRFFPNRLRGCYLGNKYQNLQGLLAETEQELVHVISDRHP</sequence>
<keyword evidence="3" id="KW-1185">Reference proteome</keyword>
<accession>A0A9P5DU94</accession>
<evidence type="ECO:0000313" key="2">
    <source>
        <dbReference type="EMBL" id="KAF4335665.1"/>
    </source>
</evidence>
<comment type="caution">
    <text evidence="2">The sequence shown here is derived from an EMBL/GenBank/DDBJ whole genome shotgun (WGS) entry which is preliminary data.</text>
</comment>
<dbReference type="AlphaFoldDB" id="A0A9P5DU94"/>
<dbReference type="Proteomes" id="UP000730481">
    <property type="component" value="Unassembled WGS sequence"/>
</dbReference>
<evidence type="ECO:0000313" key="3">
    <source>
        <dbReference type="Proteomes" id="UP000730481"/>
    </source>
</evidence>
<feature type="coiled-coil region" evidence="1">
    <location>
        <begin position="97"/>
        <end position="138"/>
    </location>
</feature>
<reference evidence="2" key="2">
    <citation type="submission" date="2020-02" db="EMBL/GenBank/DDBJ databases">
        <title>Identification and distribution of gene clusters putatively required for synthesis of sphingolipid metabolism inhibitors in phylogenetically diverse species of the filamentous fungus Fusarium.</title>
        <authorList>
            <person name="Kim H.-S."/>
            <person name="Busman M."/>
            <person name="Brown D.W."/>
            <person name="Divon H."/>
            <person name="Uhlig S."/>
            <person name="Proctor R.H."/>
        </authorList>
    </citation>
    <scope>NUCLEOTIDE SEQUENCE</scope>
    <source>
        <strain evidence="2">NRRL 25174</strain>
    </source>
</reference>
<organism evidence="2 3">
    <name type="scientific">Fusarium beomiforme</name>
    <dbReference type="NCBI Taxonomy" id="44412"/>
    <lineage>
        <taxon>Eukaryota</taxon>
        <taxon>Fungi</taxon>
        <taxon>Dikarya</taxon>
        <taxon>Ascomycota</taxon>
        <taxon>Pezizomycotina</taxon>
        <taxon>Sordariomycetes</taxon>
        <taxon>Hypocreomycetidae</taxon>
        <taxon>Hypocreales</taxon>
        <taxon>Nectriaceae</taxon>
        <taxon>Fusarium</taxon>
        <taxon>Fusarium burgessii species complex</taxon>
    </lineage>
</organism>
<proteinExistence type="predicted"/>
<protein>
    <submittedName>
        <fullName evidence="2">Uncharacterized protein</fullName>
    </submittedName>
</protein>
<name>A0A9P5DU94_9HYPO</name>